<keyword evidence="5" id="KW-1185">Reference proteome</keyword>
<dbReference type="GO" id="GO:0006355">
    <property type="term" value="P:regulation of DNA-templated transcription"/>
    <property type="evidence" value="ECO:0007669"/>
    <property type="project" value="InterPro"/>
</dbReference>
<evidence type="ECO:0000313" key="5">
    <source>
        <dbReference type="Proteomes" id="UP000008311"/>
    </source>
</evidence>
<keyword evidence="1" id="KW-0805">Transcription regulation</keyword>
<accession>B9TBR8</accession>
<proteinExistence type="predicted"/>
<dbReference type="Proteomes" id="UP000008311">
    <property type="component" value="Unassembled WGS sequence"/>
</dbReference>
<sequence>MASKEKLTLKKHSNTKTRFTRRFLASLLRMRRANNNSNTRVGYASSHEEIRRRSHRIKIASYSSMARAVGSRRVWSRALLLKLRNRAKLQGILRNKCFALKKKRKLMVKSKVPGEMSKADTLRTLVPGGETMDFCKLLEETASYMKCLATQVKVMQSIVDRYPK</sequence>
<name>B9TBR8_RICCO</name>
<dbReference type="EMBL" id="EQ976702">
    <property type="protein sequence ID" value="EEF26696.1"/>
    <property type="molecule type" value="Genomic_DNA"/>
</dbReference>
<dbReference type="InterPro" id="IPR059002">
    <property type="entry name" value="IBH1_N"/>
</dbReference>
<dbReference type="PANTHER" id="PTHR33124">
    <property type="entry name" value="TRANSCRIPTION FACTOR IBH1-LIKE 1"/>
    <property type="match status" value="1"/>
</dbReference>
<dbReference type="STRING" id="3988.B9TBR8"/>
<dbReference type="FunCoup" id="B9TBR8">
    <property type="interactions" value="142"/>
</dbReference>
<evidence type="ECO:0000313" key="4">
    <source>
        <dbReference type="EMBL" id="EEF26696.1"/>
    </source>
</evidence>
<protein>
    <submittedName>
        <fullName evidence="4">Transcription factor, putative</fullName>
    </submittedName>
</protein>
<dbReference type="InterPro" id="IPR044660">
    <property type="entry name" value="IBH1-like"/>
</dbReference>
<evidence type="ECO:0000256" key="2">
    <source>
        <dbReference type="ARBA" id="ARBA00023163"/>
    </source>
</evidence>
<reference evidence="5" key="1">
    <citation type="journal article" date="2010" name="Nat. Biotechnol.">
        <title>Draft genome sequence of the oilseed species Ricinus communis.</title>
        <authorList>
            <person name="Chan A.P."/>
            <person name="Crabtree J."/>
            <person name="Zhao Q."/>
            <person name="Lorenzi H."/>
            <person name="Orvis J."/>
            <person name="Puiu D."/>
            <person name="Melake-Berhan A."/>
            <person name="Jones K.M."/>
            <person name="Redman J."/>
            <person name="Chen G."/>
            <person name="Cahoon E.B."/>
            <person name="Gedil M."/>
            <person name="Stanke M."/>
            <person name="Haas B.J."/>
            <person name="Wortman J.R."/>
            <person name="Fraser-Liggett C.M."/>
            <person name="Ravel J."/>
            <person name="Rabinowicz P.D."/>
        </authorList>
    </citation>
    <scope>NUCLEOTIDE SEQUENCE [LARGE SCALE GENOMIC DNA]</scope>
    <source>
        <strain evidence="5">cv. Hale</strain>
    </source>
</reference>
<organism evidence="4 5">
    <name type="scientific">Ricinus communis</name>
    <name type="common">Castor bean</name>
    <dbReference type="NCBI Taxonomy" id="3988"/>
    <lineage>
        <taxon>Eukaryota</taxon>
        <taxon>Viridiplantae</taxon>
        <taxon>Streptophyta</taxon>
        <taxon>Embryophyta</taxon>
        <taxon>Tracheophyta</taxon>
        <taxon>Spermatophyta</taxon>
        <taxon>Magnoliopsida</taxon>
        <taxon>eudicotyledons</taxon>
        <taxon>Gunneridae</taxon>
        <taxon>Pentapetalae</taxon>
        <taxon>rosids</taxon>
        <taxon>fabids</taxon>
        <taxon>Malpighiales</taxon>
        <taxon>Euphorbiaceae</taxon>
        <taxon>Acalyphoideae</taxon>
        <taxon>Acalypheae</taxon>
        <taxon>Ricinus</taxon>
    </lineage>
</organism>
<evidence type="ECO:0000256" key="1">
    <source>
        <dbReference type="ARBA" id="ARBA00023015"/>
    </source>
</evidence>
<evidence type="ECO:0000259" key="3">
    <source>
        <dbReference type="Pfam" id="PF26576"/>
    </source>
</evidence>
<dbReference type="AlphaFoldDB" id="B9TBR8"/>
<gene>
    <name evidence="4" type="ORF">RCOM_2037040</name>
</gene>
<dbReference type="Pfam" id="PF26576">
    <property type="entry name" value="IBH1_N"/>
    <property type="match status" value="1"/>
</dbReference>
<feature type="domain" description="IBH1-like N-terminal" evidence="3">
    <location>
        <begin position="15"/>
        <end position="86"/>
    </location>
</feature>
<dbReference type="PANTHER" id="PTHR33124:SF109">
    <property type="entry name" value="TRANSCRIPTION FACTOR IBH1"/>
    <property type="match status" value="1"/>
</dbReference>
<dbReference type="InParanoid" id="B9TBR8"/>
<keyword evidence="2" id="KW-0804">Transcription</keyword>
<dbReference type="eggNOG" id="ENOG502S9NU">
    <property type="taxonomic scope" value="Eukaryota"/>
</dbReference>